<feature type="transmembrane region" description="Helical" evidence="1">
    <location>
        <begin position="597"/>
        <end position="617"/>
    </location>
</feature>
<gene>
    <name evidence="2" type="ORF">GF339_15605</name>
</gene>
<dbReference type="GO" id="GO:0008168">
    <property type="term" value="F:methyltransferase activity"/>
    <property type="evidence" value="ECO:0007669"/>
    <property type="project" value="UniProtKB-KW"/>
</dbReference>
<feature type="non-terminal residue" evidence="2">
    <location>
        <position position="630"/>
    </location>
</feature>
<dbReference type="InterPro" id="IPR029063">
    <property type="entry name" value="SAM-dependent_MTases_sf"/>
</dbReference>
<accession>A0A9D5Q6P6</accession>
<organism evidence="2 3">
    <name type="scientific">candidate division KSB3 bacterium</name>
    <dbReference type="NCBI Taxonomy" id="2044937"/>
    <lineage>
        <taxon>Bacteria</taxon>
        <taxon>candidate division KSB3</taxon>
    </lineage>
</organism>
<feature type="transmembrane region" description="Helical" evidence="1">
    <location>
        <begin position="167"/>
        <end position="184"/>
    </location>
</feature>
<keyword evidence="1" id="KW-1133">Transmembrane helix</keyword>
<evidence type="ECO:0000313" key="3">
    <source>
        <dbReference type="Proteomes" id="UP000649604"/>
    </source>
</evidence>
<protein>
    <submittedName>
        <fullName evidence="2">SAM-dependent methyltransferase</fullName>
    </submittedName>
</protein>
<proteinExistence type="predicted"/>
<dbReference type="EMBL" id="WJJP01000511">
    <property type="protein sequence ID" value="MBD3326010.1"/>
    <property type="molecule type" value="Genomic_DNA"/>
</dbReference>
<evidence type="ECO:0000256" key="1">
    <source>
        <dbReference type="SAM" id="Phobius"/>
    </source>
</evidence>
<reference evidence="2" key="1">
    <citation type="submission" date="2019-11" db="EMBL/GenBank/DDBJ databases">
        <title>Microbial mats filling the niche in hypersaline microbial mats.</title>
        <authorList>
            <person name="Wong H.L."/>
            <person name="Macleod F.I."/>
            <person name="White R.A. III"/>
            <person name="Burns B.P."/>
        </authorList>
    </citation>
    <scope>NUCLEOTIDE SEQUENCE</scope>
    <source>
        <strain evidence="2">Rbin_158</strain>
    </source>
</reference>
<feature type="transmembrane region" description="Helical" evidence="1">
    <location>
        <begin position="558"/>
        <end position="585"/>
    </location>
</feature>
<dbReference type="CDD" id="cd02440">
    <property type="entry name" value="AdoMet_MTases"/>
    <property type="match status" value="1"/>
</dbReference>
<evidence type="ECO:0000313" key="2">
    <source>
        <dbReference type="EMBL" id="MBD3326010.1"/>
    </source>
</evidence>
<sequence>MRIFSMTQWYHFAYMIISIALLGFGVSGTVISVVRTRLTRRFSFYYRLFAGLFTLSILGSYLLSQRNRFNPFEIVWDPRQYLFLVEYYLVLFVPFFLAALCLGLAFTRYTERIGLLYGVNLVGSGVGAIGIIVCFYFFHPVEVLYIILGIGCWGTAAAFLRRKKRAGMVVAVMLGVGVVVVFALRSDPLGLREHLRISEYKGLSAAKKFPDAQMLTESVSPLGVVQTVSSPVIRYAPGISLNYTGEIPSQIGLFVDAGNAGVIVDAANAEYLDFLSSSLVYHVRPISRALILGAGGGTDVLNALAHGVASVEAVEVNPDVLRLVRERFADVTGHLYARPDVRVFAQEARGFIEMTSATYETIQLSLLDSFGASAAGVHALHENYLYTLEALTRYYERLASGGILSITRWVRFPPRDTIKLFATAVEALERVGIADASQHLVCIRSWATSTVLVSASPFTSEELARVQQFCHDRSFDLAYFPGITREDANRYTQLPSAEYYVAAQAILFGDREAFYRDYPYYIRPARDGSPYFFHFFKWKSLMTLLRTMGKEWIPFMEWGFLVLLATLLQAGILSILLILVPLLFLPRRATRLRDRGATVVYFTCLGLGYLFIEVVYIQKFTLFLANPVFS</sequence>
<keyword evidence="1" id="KW-0812">Transmembrane</keyword>
<feature type="transmembrane region" description="Helical" evidence="1">
    <location>
        <begin position="12"/>
        <end position="33"/>
    </location>
</feature>
<dbReference type="GO" id="GO:0032259">
    <property type="term" value="P:methylation"/>
    <property type="evidence" value="ECO:0007669"/>
    <property type="project" value="UniProtKB-KW"/>
</dbReference>
<keyword evidence="2" id="KW-0808">Transferase</keyword>
<feature type="transmembrane region" description="Helical" evidence="1">
    <location>
        <begin position="45"/>
        <end position="64"/>
    </location>
</feature>
<dbReference type="AlphaFoldDB" id="A0A9D5Q6P6"/>
<dbReference type="Gene3D" id="3.40.50.150">
    <property type="entry name" value="Vaccinia Virus protein VP39"/>
    <property type="match status" value="1"/>
</dbReference>
<feature type="transmembrane region" description="Helical" evidence="1">
    <location>
        <begin position="144"/>
        <end position="160"/>
    </location>
</feature>
<comment type="caution">
    <text evidence="2">The sequence shown here is derived from an EMBL/GenBank/DDBJ whole genome shotgun (WGS) entry which is preliminary data.</text>
</comment>
<name>A0A9D5Q6P6_9BACT</name>
<keyword evidence="1" id="KW-0472">Membrane</keyword>
<feature type="transmembrane region" description="Helical" evidence="1">
    <location>
        <begin position="114"/>
        <end position="138"/>
    </location>
</feature>
<feature type="transmembrane region" description="Helical" evidence="1">
    <location>
        <begin position="84"/>
        <end position="107"/>
    </location>
</feature>
<dbReference type="Proteomes" id="UP000649604">
    <property type="component" value="Unassembled WGS sequence"/>
</dbReference>
<dbReference type="SUPFAM" id="SSF53335">
    <property type="entry name" value="S-adenosyl-L-methionine-dependent methyltransferases"/>
    <property type="match status" value="1"/>
</dbReference>
<keyword evidence="2" id="KW-0489">Methyltransferase</keyword>